<name>J9GUN1_9ZZZZ</name>
<protein>
    <submittedName>
        <fullName evidence="2">Uncharacterized protein</fullName>
    </submittedName>
</protein>
<keyword evidence="1" id="KW-0812">Transmembrane</keyword>
<keyword evidence="1" id="KW-0472">Membrane</keyword>
<organism evidence="2">
    <name type="scientific">gut metagenome</name>
    <dbReference type="NCBI Taxonomy" id="749906"/>
    <lineage>
        <taxon>unclassified sequences</taxon>
        <taxon>metagenomes</taxon>
        <taxon>organismal metagenomes</taxon>
    </lineage>
</organism>
<sequence>MGGLFLMGIFFPRIGGKAALRGFIAGVAAVFLLRYLTPVSFLLYGFVGMAVSVLVGYICSFFYKDNRDLSGLTWERRIS</sequence>
<dbReference type="InterPro" id="IPR038377">
    <property type="entry name" value="Na/Glc_symporter_sf"/>
</dbReference>
<feature type="transmembrane region" description="Helical" evidence="1">
    <location>
        <begin position="42"/>
        <end position="63"/>
    </location>
</feature>
<feature type="transmembrane region" description="Helical" evidence="1">
    <location>
        <begin position="18"/>
        <end position="36"/>
    </location>
</feature>
<evidence type="ECO:0000313" key="2">
    <source>
        <dbReference type="EMBL" id="EJX06518.1"/>
    </source>
</evidence>
<dbReference type="AlphaFoldDB" id="J9GUN1"/>
<keyword evidence="1" id="KW-1133">Transmembrane helix</keyword>
<reference evidence="2" key="1">
    <citation type="journal article" date="2012" name="PLoS ONE">
        <title>Gene sets for utilization of primary and secondary nutrition supplies in the distal gut of endangered iberian lynx.</title>
        <authorList>
            <person name="Alcaide M."/>
            <person name="Messina E."/>
            <person name="Richter M."/>
            <person name="Bargiela R."/>
            <person name="Peplies J."/>
            <person name="Huws S.A."/>
            <person name="Newbold C.J."/>
            <person name="Golyshin P.N."/>
            <person name="Simon M.A."/>
            <person name="Lopez G."/>
            <person name="Yakimov M.M."/>
            <person name="Ferrer M."/>
        </authorList>
    </citation>
    <scope>NUCLEOTIDE SEQUENCE</scope>
</reference>
<proteinExistence type="predicted"/>
<accession>J9GUN1</accession>
<dbReference type="EMBL" id="AMCI01001135">
    <property type="protein sequence ID" value="EJX06518.1"/>
    <property type="molecule type" value="Genomic_DNA"/>
</dbReference>
<evidence type="ECO:0000256" key="1">
    <source>
        <dbReference type="SAM" id="Phobius"/>
    </source>
</evidence>
<gene>
    <name evidence="2" type="ORF">EVA_05375</name>
</gene>
<dbReference type="Gene3D" id="1.20.1730.10">
    <property type="entry name" value="Sodium/glucose cotransporter"/>
    <property type="match status" value="1"/>
</dbReference>
<comment type="caution">
    <text evidence="2">The sequence shown here is derived from an EMBL/GenBank/DDBJ whole genome shotgun (WGS) entry which is preliminary data.</text>
</comment>